<evidence type="ECO:0000313" key="1">
    <source>
        <dbReference type="EMBL" id="MFC5368982.1"/>
    </source>
</evidence>
<dbReference type="Pfam" id="PF21811">
    <property type="entry name" value="RdfA"/>
    <property type="match status" value="1"/>
</dbReference>
<dbReference type="AlphaFoldDB" id="A0ABD5RGY2"/>
<name>A0ABD5RGY2_9EURY</name>
<dbReference type="RefSeq" id="WP_227231039.1">
    <property type="nucleotide sequence ID" value="NZ_JAJCVJ010000003.1"/>
</dbReference>
<organism evidence="1 2">
    <name type="scientific">Salinirubrum litoreum</name>
    <dbReference type="NCBI Taxonomy" id="1126234"/>
    <lineage>
        <taxon>Archaea</taxon>
        <taxon>Methanobacteriati</taxon>
        <taxon>Methanobacteriota</taxon>
        <taxon>Stenosarchaea group</taxon>
        <taxon>Halobacteria</taxon>
        <taxon>Halobacteriales</taxon>
        <taxon>Haloferacaceae</taxon>
        <taxon>Salinirubrum</taxon>
    </lineage>
</organism>
<gene>
    <name evidence="1" type="primary">rdfA</name>
    <name evidence="1" type="ORF">ACFPJ5_18810</name>
</gene>
<protein>
    <submittedName>
        <fullName evidence="1">Rod-determining factor RdfA</fullName>
    </submittedName>
</protein>
<dbReference type="Proteomes" id="UP001596201">
    <property type="component" value="Unassembled WGS sequence"/>
</dbReference>
<sequence length="200" mass="22807">MSSDDSDGDRPPSKVVRVIEAYGLTGLGEDLETRWLDTGEEGLSTRQLADYFNKHVLERAVGDSDLSLLDTEVDRLYEQLTSDDVSAGLRTRTERRLAQNGVDVDRVRDDFVSHQSIHTYLRRHREVEQPTKTAEERRENALERVQKLQDRTAAVTGDAIESLQREELVPAGEIDVIVDIQVVYQDSADQYDVYDLLREE</sequence>
<reference evidence="1 2" key="1">
    <citation type="journal article" date="2019" name="Int. J. Syst. Evol. Microbiol.">
        <title>The Global Catalogue of Microorganisms (GCM) 10K type strain sequencing project: providing services to taxonomists for standard genome sequencing and annotation.</title>
        <authorList>
            <consortium name="The Broad Institute Genomics Platform"/>
            <consortium name="The Broad Institute Genome Sequencing Center for Infectious Disease"/>
            <person name="Wu L."/>
            <person name="Ma J."/>
        </authorList>
    </citation>
    <scope>NUCLEOTIDE SEQUENCE [LARGE SCALE GENOMIC DNA]</scope>
    <source>
        <strain evidence="1 2">CGMCC 1.12237</strain>
    </source>
</reference>
<keyword evidence="2" id="KW-1185">Reference proteome</keyword>
<proteinExistence type="predicted"/>
<dbReference type="InterPro" id="IPR048925">
    <property type="entry name" value="RdfA"/>
</dbReference>
<dbReference type="EMBL" id="JBHSKX010000004">
    <property type="protein sequence ID" value="MFC5368982.1"/>
    <property type="molecule type" value="Genomic_DNA"/>
</dbReference>
<evidence type="ECO:0000313" key="2">
    <source>
        <dbReference type="Proteomes" id="UP001596201"/>
    </source>
</evidence>
<accession>A0ABD5RGY2</accession>
<comment type="caution">
    <text evidence="1">The sequence shown here is derived from an EMBL/GenBank/DDBJ whole genome shotgun (WGS) entry which is preliminary data.</text>
</comment>